<evidence type="ECO:0000313" key="9">
    <source>
        <dbReference type="Proteomes" id="UP001150538"/>
    </source>
</evidence>
<feature type="compositionally biased region" description="Low complexity" evidence="6">
    <location>
        <begin position="685"/>
        <end position="695"/>
    </location>
</feature>
<dbReference type="Proteomes" id="UP001150538">
    <property type="component" value="Unassembled WGS sequence"/>
</dbReference>
<keyword evidence="4 5" id="KW-0539">Nucleus</keyword>
<dbReference type="InterPro" id="IPR055129">
    <property type="entry name" value="YEATS_dom"/>
</dbReference>
<feature type="region of interest" description="Disordered" evidence="6">
    <location>
        <begin position="815"/>
        <end position="838"/>
    </location>
</feature>
<dbReference type="GO" id="GO:0006355">
    <property type="term" value="P:regulation of DNA-templated transcription"/>
    <property type="evidence" value="ECO:0007669"/>
    <property type="project" value="InterPro"/>
</dbReference>
<dbReference type="PANTHER" id="PTHR47573">
    <property type="entry name" value="PROTEIN AF-9 HOMOLOG"/>
    <property type="match status" value="1"/>
</dbReference>
<feature type="region of interest" description="Disordered" evidence="6">
    <location>
        <begin position="330"/>
        <end position="775"/>
    </location>
</feature>
<feature type="domain" description="YEATS" evidence="7">
    <location>
        <begin position="1"/>
        <end position="139"/>
    </location>
</feature>
<feature type="compositionally biased region" description="Low complexity" evidence="6">
    <location>
        <begin position="706"/>
        <end position="731"/>
    </location>
</feature>
<dbReference type="OrthoDB" id="1741717at2759"/>
<feature type="compositionally biased region" description="Low complexity" evidence="6">
    <location>
        <begin position="644"/>
        <end position="653"/>
    </location>
</feature>
<feature type="region of interest" description="Disordered" evidence="6">
    <location>
        <begin position="134"/>
        <end position="248"/>
    </location>
</feature>
<feature type="compositionally biased region" description="Basic and acidic residues" evidence="6">
    <location>
        <begin position="406"/>
        <end position="416"/>
    </location>
</feature>
<dbReference type="Pfam" id="PF03366">
    <property type="entry name" value="YEATS"/>
    <property type="match status" value="1"/>
</dbReference>
<dbReference type="GO" id="GO:0005634">
    <property type="term" value="C:nucleus"/>
    <property type="evidence" value="ECO:0007669"/>
    <property type="project" value="UniProtKB-SubCell"/>
</dbReference>
<feature type="compositionally biased region" description="Basic and acidic residues" evidence="6">
    <location>
        <begin position="613"/>
        <end position="642"/>
    </location>
</feature>
<proteinExistence type="predicted"/>
<name>A0A9W8DQ09_9FUNG</name>
<accession>A0A9W8DQ09</accession>
<evidence type="ECO:0000256" key="2">
    <source>
        <dbReference type="ARBA" id="ARBA00023015"/>
    </source>
</evidence>
<feature type="compositionally biased region" description="Basic and acidic residues" evidence="6">
    <location>
        <begin position="437"/>
        <end position="447"/>
    </location>
</feature>
<organism evidence="8 9">
    <name type="scientific">Mycoemilia scoparia</name>
    <dbReference type="NCBI Taxonomy" id="417184"/>
    <lineage>
        <taxon>Eukaryota</taxon>
        <taxon>Fungi</taxon>
        <taxon>Fungi incertae sedis</taxon>
        <taxon>Zoopagomycota</taxon>
        <taxon>Kickxellomycotina</taxon>
        <taxon>Kickxellomycetes</taxon>
        <taxon>Kickxellales</taxon>
        <taxon>Kickxellaceae</taxon>
        <taxon>Mycoemilia</taxon>
    </lineage>
</organism>
<dbReference type="EMBL" id="JANBPU010000056">
    <property type="protein sequence ID" value="KAJ1917997.1"/>
    <property type="molecule type" value="Genomic_DNA"/>
</dbReference>
<feature type="compositionally biased region" description="Low complexity" evidence="6">
    <location>
        <begin position="494"/>
        <end position="511"/>
    </location>
</feature>
<comment type="caution">
    <text evidence="8">The sequence shown here is derived from an EMBL/GenBank/DDBJ whole genome shotgun (WGS) entry which is preliminary data.</text>
</comment>
<evidence type="ECO:0000256" key="5">
    <source>
        <dbReference type="PROSITE-ProRule" id="PRU00376"/>
    </source>
</evidence>
<gene>
    <name evidence="8" type="primary">tfg3</name>
    <name evidence="8" type="ORF">H4219_002885</name>
</gene>
<evidence type="ECO:0000313" key="8">
    <source>
        <dbReference type="EMBL" id="KAJ1917997.1"/>
    </source>
</evidence>
<feature type="compositionally biased region" description="Polar residues" evidence="6">
    <location>
        <begin position="160"/>
        <end position="175"/>
    </location>
</feature>
<reference evidence="8" key="1">
    <citation type="submission" date="2022-07" db="EMBL/GenBank/DDBJ databases">
        <title>Phylogenomic reconstructions and comparative analyses of Kickxellomycotina fungi.</title>
        <authorList>
            <person name="Reynolds N.K."/>
            <person name="Stajich J.E."/>
            <person name="Barry K."/>
            <person name="Grigoriev I.V."/>
            <person name="Crous P."/>
            <person name="Smith M.E."/>
        </authorList>
    </citation>
    <scope>NUCLEOTIDE SEQUENCE</scope>
    <source>
        <strain evidence="8">NBRC 100468</strain>
    </source>
</reference>
<sequence length="873" mass="95433">MAQVTTTIAIETEHKLDPDHGIDHGTGFPLRAWSVSLRDARPGYEHLYPVIPYIQRVVFDLHDTFQNPQRVTTHPPYGVKEKGWGEFEMKITIYWADDSQPPEVIMHDLNFQTDAKYVMQKVITFHSPSSKLRELLNRKSRVSRKTVPTARKGLPRKTPATASKSTVGSRSTMNHSASSDEDDYSSDLSDLSELDSCSERSSGGASKNDARKPQTKRTSYGPHTKNIQKDVLINDNLPEPKSPLKRKLPGKNLDIGVHANVNASAITMPLYVKSETCARIEDNSHSSIGLNQNPRSASKKKSTSAIAAMKRNFLKNRYTYTAHSNNFANQKSKIDTTKRGTAPKAASSTTKHSLLVEPVSSNSTDGKKRRHRASISSVSSSSTDVSVSQKKKRKTELVERSSWQNDRSKHVTKDELLPPSSRKNATTDAGIKKKRIQDRARASDKELYPPQSGNDGISRKKLHGNSPIATKEGRLAIPTTSGISRTPKIRETKPSPSSHSSSSLSPRNTSPVPRNIFPARQQTPNSARKTTKLAPTQYQAGAGASIPESAVSSSPRTKTINREPPLNHTPNNVSVEDAVKKLPKMKRRSKIAPSKSESLGRSSQAQPTALVATDHEQQRNADRQKNRSRNPDKPLANEDIRKVATASSTPTSKRTTKRISPTTHRSDNEREKDRTPEKKAGGGASRISSIANSAATDRVKAAPTASSGLRSSSGKTLKSSSTESHASATHEGAQDTSPDAAKNKANQPTQKDDIKRNRSSSISAGRSQKATDAKPIIGLSREMQLEILNTKIQTLDENDVVQFVALAHRLILQQSPPSSAKSNGASKNGGHDPITQKAMQQIADDDTYELDVESLNSSALDQLCTFLTKATST</sequence>
<feature type="compositionally biased region" description="Low complexity" evidence="6">
    <location>
        <begin position="374"/>
        <end position="388"/>
    </location>
</feature>
<feature type="compositionally biased region" description="Basic residues" evidence="6">
    <location>
        <begin position="581"/>
        <end position="590"/>
    </location>
</feature>
<keyword evidence="9" id="KW-1185">Reference proteome</keyword>
<dbReference type="InterPro" id="IPR038704">
    <property type="entry name" value="YEAST_sf"/>
</dbReference>
<keyword evidence="2" id="KW-0805">Transcription regulation</keyword>
<feature type="compositionally biased region" description="Polar residues" evidence="6">
    <location>
        <begin position="595"/>
        <end position="607"/>
    </location>
</feature>
<feature type="compositionally biased region" description="Polar residues" evidence="6">
    <location>
        <begin position="815"/>
        <end position="826"/>
    </location>
</feature>
<evidence type="ECO:0000259" key="7">
    <source>
        <dbReference type="PROSITE" id="PS51037"/>
    </source>
</evidence>
<comment type="subcellular location">
    <subcellularLocation>
        <location evidence="5">Nucleus</location>
    </subcellularLocation>
</comment>
<evidence type="ECO:0000256" key="6">
    <source>
        <dbReference type="SAM" id="MobiDB-lite"/>
    </source>
</evidence>
<dbReference type="PROSITE" id="PS51037">
    <property type="entry name" value="YEATS"/>
    <property type="match status" value="1"/>
</dbReference>
<feature type="compositionally biased region" description="Polar residues" evidence="6">
    <location>
        <begin position="520"/>
        <end position="539"/>
    </location>
</feature>
<dbReference type="AlphaFoldDB" id="A0A9W8DQ09"/>
<dbReference type="GO" id="GO:0000785">
    <property type="term" value="C:chromatin"/>
    <property type="evidence" value="ECO:0007669"/>
    <property type="project" value="UniProtKB-ARBA"/>
</dbReference>
<protein>
    <recommendedName>
        <fullName evidence="1">Protein AF-9 homolog</fullName>
    </recommendedName>
</protein>
<evidence type="ECO:0000256" key="4">
    <source>
        <dbReference type="ARBA" id="ARBA00023242"/>
    </source>
</evidence>
<keyword evidence="3" id="KW-0804">Transcription</keyword>
<dbReference type="Gene3D" id="2.60.40.1970">
    <property type="entry name" value="YEATS domain"/>
    <property type="match status" value="1"/>
</dbReference>
<evidence type="ECO:0000256" key="1">
    <source>
        <dbReference type="ARBA" id="ARBA00022408"/>
    </source>
</evidence>
<feature type="compositionally biased region" description="Basic and acidic residues" evidence="6">
    <location>
        <begin position="664"/>
        <end position="680"/>
    </location>
</feature>
<evidence type="ECO:0000256" key="3">
    <source>
        <dbReference type="ARBA" id="ARBA00023163"/>
    </source>
</evidence>
<dbReference type="PANTHER" id="PTHR47573:SF1">
    <property type="entry name" value="PROTEIN AF-9 HOMOLOG"/>
    <property type="match status" value="1"/>
</dbReference>
<dbReference type="InterPro" id="IPR005033">
    <property type="entry name" value="YEATS"/>
</dbReference>
<feature type="compositionally biased region" description="Acidic residues" evidence="6">
    <location>
        <begin position="179"/>
        <end position="193"/>
    </location>
</feature>
<feature type="compositionally biased region" description="Polar residues" evidence="6">
    <location>
        <begin position="759"/>
        <end position="770"/>
    </location>
</feature>